<feature type="transmembrane region" description="Helical" evidence="1">
    <location>
        <begin position="167"/>
        <end position="191"/>
    </location>
</feature>
<keyword evidence="1" id="KW-0812">Transmembrane</keyword>
<dbReference type="KEGG" id="pdh:B9T62_37465"/>
<evidence type="ECO:0000256" key="1">
    <source>
        <dbReference type="SAM" id="Phobius"/>
    </source>
</evidence>
<keyword evidence="1" id="KW-0472">Membrane</keyword>
<name>A0A2Z2KYW9_9BACL</name>
<organism evidence="2 3">
    <name type="scientific">Paenibacillus donghaensis</name>
    <dbReference type="NCBI Taxonomy" id="414771"/>
    <lineage>
        <taxon>Bacteria</taxon>
        <taxon>Bacillati</taxon>
        <taxon>Bacillota</taxon>
        <taxon>Bacilli</taxon>
        <taxon>Bacillales</taxon>
        <taxon>Paenibacillaceae</taxon>
        <taxon>Paenibacillus</taxon>
    </lineage>
</organism>
<keyword evidence="3" id="KW-1185">Reference proteome</keyword>
<reference evidence="2 3" key="1">
    <citation type="submission" date="2017-06" db="EMBL/GenBank/DDBJ databases">
        <title>Complete genome sequence of Paenibacillus donghaensis KCTC 13049T isolated from East Sea sediment, South Korea.</title>
        <authorList>
            <person name="Jung B.K."/>
            <person name="Hong S.-J."/>
            <person name="Shin J.-H."/>
        </authorList>
    </citation>
    <scope>NUCLEOTIDE SEQUENCE [LARGE SCALE GENOMIC DNA]</scope>
    <source>
        <strain evidence="2 3">KCTC 13049</strain>
    </source>
</reference>
<gene>
    <name evidence="2" type="ORF">B9T62_37465</name>
</gene>
<proteinExistence type="predicted"/>
<dbReference type="AlphaFoldDB" id="A0A2Z2KYW9"/>
<feature type="transmembrane region" description="Helical" evidence="1">
    <location>
        <begin position="236"/>
        <end position="257"/>
    </location>
</feature>
<accession>A0A2Z2KYW9</accession>
<feature type="transmembrane region" description="Helical" evidence="1">
    <location>
        <begin position="198"/>
        <end position="216"/>
    </location>
</feature>
<dbReference type="RefSeq" id="WP_087919868.1">
    <property type="nucleotide sequence ID" value="NZ_CP021780.1"/>
</dbReference>
<evidence type="ECO:0000313" key="2">
    <source>
        <dbReference type="EMBL" id="ASA25908.1"/>
    </source>
</evidence>
<dbReference type="Proteomes" id="UP000249890">
    <property type="component" value="Chromosome"/>
</dbReference>
<evidence type="ECO:0000313" key="3">
    <source>
        <dbReference type="Proteomes" id="UP000249890"/>
    </source>
</evidence>
<keyword evidence="1" id="KW-1133">Transmembrane helix</keyword>
<dbReference type="OrthoDB" id="2573593at2"/>
<feature type="transmembrane region" description="Helical" evidence="1">
    <location>
        <begin position="94"/>
        <end position="123"/>
    </location>
</feature>
<dbReference type="EMBL" id="CP021780">
    <property type="protein sequence ID" value="ASA25908.1"/>
    <property type="molecule type" value="Genomic_DNA"/>
</dbReference>
<sequence>MLKEAMQEVRSKITPKFLILSLLLIVAIISSAVYRSQNYELRDGLNFFTFTLDGTLPISFPIITVLVYAASFSEEVHHRFLTYTRMRRPIIETIYIKLIANVILTCLFFFILVYVCFTFAYYIEPLLGIAKYDPEGYGLTQENIAADTYTRHTFTQLLRYGTFTYSILYSLWVGINAAVYSAISFCLVILLKNRFLALSLPYITYIVVTLSFASLGLNTYRPTYALFPFDYMQSPIWTACVPFLVLAGTLALLILYLRPTLSKADSLI</sequence>
<protein>
    <submittedName>
        <fullName evidence="2">Uncharacterized protein</fullName>
    </submittedName>
</protein>
<feature type="transmembrane region" description="Helical" evidence="1">
    <location>
        <begin position="56"/>
        <end position="73"/>
    </location>
</feature>